<evidence type="ECO:0000256" key="1">
    <source>
        <dbReference type="SAM" id="MobiDB-lite"/>
    </source>
</evidence>
<sequence length="130" mass="15499">MGRDWRRFTTPPSRAKNDTQNEFRLGFEMAKKWVCGDGFFEMEMEMEMGLRVEHRFGRRSQEAAAERTKERGETEGRGERGWRKWERGERLEKINNKQRLDDIFLTGWKATVVLPLWRATVVFRNCGEPI</sequence>
<name>A0A2N9J465_FAGSY</name>
<evidence type="ECO:0000313" key="2">
    <source>
        <dbReference type="EMBL" id="SPD32276.1"/>
    </source>
</evidence>
<organism evidence="2">
    <name type="scientific">Fagus sylvatica</name>
    <name type="common">Beechnut</name>
    <dbReference type="NCBI Taxonomy" id="28930"/>
    <lineage>
        <taxon>Eukaryota</taxon>
        <taxon>Viridiplantae</taxon>
        <taxon>Streptophyta</taxon>
        <taxon>Embryophyta</taxon>
        <taxon>Tracheophyta</taxon>
        <taxon>Spermatophyta</taxon>
        <taxon>Magnoliopsida</taxon>
        <taxon>eudicotyledons</taxon>
        <taxon>Gunneridae</taxon>
        <taxon>Pentapetalae</taxon>
        <taxon>rosids</taxon>
        <taxon>fabids</taxon>
        <taxon>Fagales</taxon>
        <taxon>Fagaceae</taxon>
        <taxon>Fagus</taxon>
    </lineage>
</organism>
<gene>
    <name evidence="2" type="ORF">FSB_LOCUS60158</name>
</gene>
<proteinExistence type="predicted"/>
<feature type="region of interest" description="Disordered" evidence="1">
    <location>
        <begin position="57"/>
        <end position="82"/>
    </location>
</feature>
<accession>A0A2N9J465</accession>
<protein>
    <submittedName>
        <fullName evidence="2">Uncharacterized protein</fullName>
    </submittedName>
</protein>
<reference evidence="2" key="1">
    <citation type="submission" date="2018-02" db="EMBL/GenBank/DDBJ databases">
        <authorList>
            <person name="Cohen D.B."/>
            <person name="Kent A.D."/>
        </authorList>
    </citation>
    <scope>NUCLEOTIDE SEQUENCE</scope>
</reference>
<feature type="region of interest" description="Disordered" evidence="1">
    <location>
        <begin position="1"/>
        <end position="20"/>
    </location>
</feature>
<dbReference type="EMBL" id="OIVN01006396">
    <property type="protein sequence ID" value="SPD32276.1"/>
    <property type="molecule type" value="Genomic_DNA"/>
</dbReference>
<dbReference type="AlphaFoldDB" id="A0A2N9J465"/>